<evidence type="ECO:0000256" key="4">
    <source>
        <dbReference type="ARBA" id="ARBA00022701"/>
    </source>
</evidence>
<evidence type="ECO:0000256" key="1">
    <source>
        <dbReference type="ARBA" id="ARBA00004245"/>
    </source>
</evidence>
<dbReference type="GeneID" id="110745571"/>
<gene>
    <name evidence="10" type="primary">LOC110745571</name>
</gene>
<keyword evidence="6" id="KW-0206">Cytoskeleton</keyword>
<feature type="coiled-coil region" evidence="7">
    <location>
        <begin position="5"/>
        <end position="39"/>
    </location>
</feature>
<dbReference type="InterPro" id="IPR009768">
    <property type="entry name" value="MAP70"/>
</dbReference>
<evidence type="ECO:0000256" key="2">
    <source>
        <dbReference type="ARBA" id="ARBA00008825"/>
    </source>
</evidence>
<evidence type="ECO:0000313" key="10">
    <source>
        <dbReference type="RefSeq" id="XP_021801370.1"/>
    </source>
</evidence>
<dbReference type="GO" id="GO:0008017">
    <property type="term" value="F:microtubule binding"/>
    <property type="evidence" value="ECO:0007669"/>
    <property type="project" value="InterPro"/>
</dbReference>
<evidence type="ECO:0000256" key="8">
    <source>
        <dbReference type="SAM" id="MobiDB-lite"/>
    </source>
</evidence>
<dbReference type="AlphaFoldDB" id="A0A6P5R916"/>
<keyword evidence="3" id="KW-0963">Cytoplasm</keyword>
<evidence type="ECO:0000256" key="3">
    <source>
        <dbReference type="ARBA" id="ARBA00022490"/>
    </source>
</evidence>
<feature type="coiled-coil region" evidence="7">
    <location>
        <begin position="118"/>
        <end position="260"/>
    </location>
</feature>
<protein>
    <submittedName>
        <fullName evidence="10">Microtubule-associated protein 70-2-like</fullName>
    </submittedName>
</protein>
<evidence type="ECO:0000256" key="6">
    <source>
        <dbReference type="ARBA" id="ARBA00023212"/>
    </source>
</evidence>
<accession>A0A6P5R916</accession>
<proteinExistence type="inferred from homology"/>
<organism evidence="9 10">
    <name type="scientific">Prunus avium</name>
    <name type="common">Cherry</name>
    <name type="synonym">Cerasus avium</name>
    <dbReference type="NCBI Taxonomy" id="42229"/>
    <lineage>
        <taxon>Eukaryota</taxon>
        <taxon>Viridiplantae</taxon>
        <taxon>Streptophyta</taxon>
        <taxon>Embryophyta</taxon>
        <taxon>Tracheophyta</taxon>
        <taxon>Spermatophyta</taxon>
        <taxon>Magnoliopsida</taxon>
        <taxon>eudicotyledons</taxon>
        <taxon>Gunneridae</taxon>
        <taxon>Pentapetalae</taxon>
        <taxon>rosids</taxon>
        <taxon>fabids</taxon>
        <taxon>Rosales</taxon>
        <taxon>Rosaceae</taxon>
        <taxon>Amygdaloideae</taxon>
        <taxon>Amygdaleae</taxon>
        <taxon>Prunus</taxon>
    </lineage>
</organism>
<dbReference type="GO" id="GO:0007010">
    <property type="term" value="P:cytoskeleton organization"/>
    <property type="evidence" value="ECO:0007669"/>
    <property type="project" value="InterPro"/>
</dbReference>
<name>A0A6P5R916_PRUAV</name>
<feature type="non-terminal residue" evidence="10">
    <location>
        <position position="1"/>
    </location>
</feature>
<feature type="compositionally biased region" description="Polar residues" evidence="8">
    <location>
        <begin position="504"/>
        <end position="513"/>
    </location>
</feature>
<evidence type="ECO:0000313" key="9">
    <source>
        <dbReference type="Proteomes" id="UP000515124"/>
    </source>
</evidence>
<dbReference type="Pfam" id="PF07058">
    <property type="entry name" value="MAP70"/>
    <property type="match status" value="1"/>
</dbReference>
<dbReference type="Proteomes" id="UP000515124">
    <property type="component" value="Unplaced"/>
</dbReference>
<evidence type="ECO:0000256" key="7">
    <source>
        <dbReference type="SAM" id="Coils"/>
    </source>
</evidence>
<keyword evidence="9" id="KW-1185">Reference proteome</keyword>
<comment type="subcellular location">
    <subcellularLocation>
        <location evidence="1">Cytoplasm</location>
        <location evidence="1">Cytoskeleton</location>
    </subcellularLocation>
</comment>
<keyword evidence="5 7" id="KW-0175">Coiled coil</keyword>
<keyword evidence="4" id="KW-0493">Microtubule</keyword>
<feature type="region of interest" description="Disordered" evidence="8">
    <location>
        <begin position="290"/>
        <end position="317"/>
    </location>
</feature>
<dbReference type="PANTHER" id="PTHR31246">
    <property type="entry name" value="MICROTUBULE-ASSOCIATED PROTEIN 70-2"/>
    <property type="match status" value="1"/>
</dbReference>
<evidence type="ECO:0000256" key="5">
    <source>
        <dbReference type="ARBA" id="ARBA00023054"/>
    </source>
</evidence>
<feature type="compositionally biased region" description="Basic and acidic residues" evidence="8">
    <location>
        <begin position="477"/>
        <end position="494"/>
    </location>
</feature>
<dbReference type="RefSeq" id="XP_021801370.1">
    <property type="nucleotide sequence ID" value="XM_021945678.1"/>
</dbReference>
<comment type="similarity">
    <text evidence="2">Belongs to the MAP70 family.</text>
</comment>
<reference evidence="10" key="1">
    <citation type="submission" date="2025-08" db="UniProtKB">
        <authorList>
            <consortium name="RefSeq"/>
        </authorList>
    </citation>
    <scope>IDENTIFICATION</scope>
</reference>
<feature type="coiled-coil region" evidence="7">
    <location>
        <begin position="66"/>
        <end position="93"/>
    </location>
</feature>
<dbReference type="PANTHER" id="PTHR31246:SF18">
    <property type="entry name" value="MICROTUBULE-ASSOCIATED PROTEIN 70-1-LIKE"/>
    <property type="match status" value="1"/>
</dbReference>
<dbReference type="GO" id="GO:0005874">
    <property type="term" value="C:microtubule"/>
    <property type="evidence" value="ECO:0007669"/>
    <property type="project" value="UniProtKB-KW"/>
</dbReference>
<feature type="region of interest" description="Disordered" evidence="8">
    <location>
        <begin position="477"/>
        <end position="519"/>
    </location>
</feature>
<sequence length="519" mass="58310">LTDELNRVDEKLKATEALLESKNLEIKKINDEKKAALAAQFAAEATLRRVHAAQKDDEMPPIEAIIAPLEAEIKLARQEVAKLQDDNRALDRLTKSKEVALVEAERTVQIAMVKASLVDDLQNKNQELMKQIEICQEENKILDKMHRQKVAEVEKLTQTVRELEEAVLAGGAAANAVRDYQRKVQEMNEEKKLLEREVARAKVSANRVATVVANEWKDSSDKVMPVKQWLEERRFFQGEMQQLRDKLAVAERTAKAEAQLKPLLNSQALIDFLGKIQLRFKVLEEKFKASNGKSRPSSDARIISNGPSRLQSLGGAENFSRASSNGYLSRTKSNLQSGFNIATAILKQAKSSSRLFDGGSRLLDRDKLVIDATGKDNTNSVFASDQTQMDETIGRHEERANGSLAEQSRTEHEDYVSGVLYDMLQKEVVSLRKACHEKDQILKDKDDAIEMLAKKVDTLNKAMEVEAKKMRREVAAMEKEVSAMRVTKEPDQRARRSSAPRGVVNSSHTLSSRNAHKSR</sequence>
<dbReference type="KEGG" id="pavi:110745571"/>